<evidence type="ECO:0000313" key="4">
    <source>
        <dbReference type="Proteomes" id="UP001596528"/>
    </source>
</evidence>
<dbReference type="Gene3D" id="3.40.50.12710">
    <property type="match status" value="1"/>
</dbReference>
<dbReference type="Proteomes" id="UP001596528">
    <property type="component" value="Unassembled WGS sequence"/>
</dbReference>
<dbReference type="GO" id="GO:0008168">
    <property type="term" value="F:methyltransferase activity"/>
    <property type="evidence" value="ECO:0007669"/>
    <property type="project" value="UniProtKB-KW"/>
</dbReference>
<organism evidence="3 4">
    <name type="scientific">Paenibacillus thermoaerophilus</name>
    <dbReference type="NCBI Taxonomy" id="1215385"/>
    <lineage>
        <taxon>Bacteria</taxon>
        <taxon>Bacillati</taxon>
        <taxon>Bacillota</taxon>
        <taxon>Bacilli</taxon>
        <taxon>Bacillales</taxon>
        <taxon>Paenibacillaceae</taxon>
        <taxon>Paenibacillus</taxon>
    </lineage>
</organism>
<dbReference type="InterPro" id="IPR003788">
    <property type="entry name" value="NDUFAF7"/>
</dbReference>
<comment type="caution">
    <text evidence="3">The sequence shown here is derived from an EMBL/GenBank/DDBJ whole genome shotgun (WGS) entry which is preliminary data.</text>
</comment>
<evidence type="ECO:0000313" key="3">
    <source>
        <dbReference type="EMBL" id="MFC7748652.1"/>
    </source>
</evidence>
<dbReference type="PANTHER" id="PTHR12049">
    <property type="entry name" value="PROTEIN ARGININE METHYLTRANSFERASE NDUFAF7, MITOCHONDRIAL"/>
    <property type="match status" value="1"/>
</dbReference>
<proteinExistence type="predicted"/>
<sequence>MNDSPNPLTVRIAEAIWRSPRRAIPFRDYMNLALYEPEWGYYMRSRPKIGRDGDFYTSANIGGVMGEMIAREALKLSASGEPLRIAEWGGGTGAMALSVLEAIARLSPGKLGGTTYTLVESSPYHRRLQRQTLQPYAPMVRIWTPEQWREEAPHRFELVFANELLDAFPVHRVVRRGGVWLESYVALAEGAPGSGDFAERWLEPTAAAAEALETWSANDVPEGKIVELCPDACGWIAMMGRTLSDGTLLLLDYGDERRELLADHRMQGTLAVYSRHRRLDDWWNAPGERDLTAHVDFTAVRGAAEAAGFAVEQYATQKEFLLQAGVFDLLRNTASADPFHPDTRRNRAVRQLLLSDGMSELFKVLRLRRRAD</sequence>
<evidence type="ECO:0000256" key="2">
    <source>
        <dbReference type="ARBA" id="ARBA00022679"/>
    </source>
</evidence>
<evidence type="ECO:0000256" key="1">
    <source>
        <dbReference type="ARBA" id="ARBA00022603"/>
    </source>
</evidence>
<reference evidence="4" key="1">
    <citation type="journal article" date="2019" name="Int. J. Syst. Evol. Microbiol.">
        <title>The Global Catalogue of Microorganisms (GCM) 10K type strain sequencing project: providing services to taxonomists for standard genome sequencing and annotation.</title>
        <authorList>
            <consortium name="The Broad Institute Genomics Platform"/>
            <consortium name="The Broad Institute Genome Sequencing Center for Infectious Disease"/>
            <person name="Wu L."/>
            <person name="Ma J."/>
        </authorList>
    </citation>
    <scope>NUCLEOTIDE SEQUENCE [LARGE SCALE GENOMIC DNA]</scope>
    <source>
        <strain evidence="4">JCM 18657</strain>
    </source>
</reference>
<dbReference type="GO" id="GO:0032259">
    <property type="term" value="P:methylation"/>
    <property type="evidence" value="ECO:0007669"/>
    <property type="project" value="UniProtKB-KW"/>
</dbReference>
<dbReference type="Pfam" id="PF02636">
    <property type="entry name" value="Methyltransf_28"/>
    <property type="match status" value="1"/>
</dbReference>
<gene>
    <name evidence="3" type="ORF">ACFQWB_01660</name>
</gene>
<dbReference type="InterPro" id="IPR038375">
    <property type="entry name" value="NDUFAF7_sf"/>
</dbReference>
<keyword evidence="2" id="KW-0808">Transferase</keyword>
<name>A0ABW2V1Z8_9BACL</name>
<accession>A0ABW2V1Z8</accession>
<keyword evidence="4" id="KW-1185">Reference proteome</keyword>
<dbReference type="PANTHER" id="PTHR12049:SF7">
    <property type="entry name" value="PROTEIN ARGININE METHYLTRANSFERASE NDUFAF7, MITOCHONDRIAL"/>
    <property type="match status" value="1"/>
</dbReference>
<dbReference type="InterPro" id="IPR029063">
    <property type="entry name" value="SAM-dependent_MTases_sf"/>
</dbReference>
<dbReference type="EMBL" id="JBHTGQ010000002">
    <property type="protein sequence ID" value="MFC7748652.1"/>
    <property type="molecule type" value="Genomic_DNA"/>
</dbReference>
<protein>
    <submittedName>
        <fullName evidence="3">Class I SAM-dependent methyltransferase</fullName>
    </submittedName>
</protein>
<keyword evidence="1 3" id="KW-0489">Methyltransferase</keyword>
<dbReference type="RefSeq" id="WP_138787698.1">
    <property type="nucleotide sequence ID" value="NZ_JBHTGQ010000002.1"/>
</dbReference>
<dbReference type="SUPFAM" id="SSF53335">
    <property type="entry name" value="S-adenosyl-L-methionine-dependent methyltransferases"/>
    <property type="match status" value="1"/>
</dbReference>